<feature type="transmembrane region" description="Helical" evidence="1">
    <location>
        <begin position="120"/>
        <end position="139"/>
    </location>
</feature>
<keyword evidence="1" id="KW-0472">Membrane</keyword>
<keyword evidence="3" id="KW-1185">Reference proteome</keyword>
<evidence type="ECO:0000313" key="3">
    <source>
        <dbReference type="Proteomes" id="UP000220102"/>
    </source>
</evidence>
<accession>A0A2A8CUZ5</accession>
<keyword evidence="1" id="KW-1133">Transmembrane helix</keyword>
<gene>
    <name evidence="2" type="ORF">CRI94_13365</name>
</gene>
<evidence type="ECO:0008006" key="4">
    <source>
        <dbReference type="Google" id="ProtNLM"/>
    </source>
</evidence>
<evidence type="ECO:0000313" key="2">
    <source>
        <dbReference type="EMBL" id="PEN12512.1"/>
    </source>
</evidence>
<keyword evidence="1" id="KW-0812">Transmembrane</keyword>
<evidence type="ECO:0000256" key="1">
    <source>
        <dbReference type="SAM" id="Phobius"/>
    </source>
</evidence>
<proteinExistence type="predicted"/>
<dbReference type="RefSeq" id="WP_098076694.1">
    <property type="nucleotide sequence ID" value="NZ_PDEQ01000007.1"/>
</dbReference>
<dbReference type="AlphaFoldDB" id="A0A2A8CUZ5"/>
<protein>
    <recommendedName>
        <fullName evidence="4">Sugar transporter</fullName>
    </recommendedName>
</protein>
<feature type="transmembrane region" description="Helical" evidence="1">
    <location>
        <begin position="90"/>
        <end position="108"/>
    </location>
</feature>
<comment type="caution">
    <text evidence="2">The sequence shown here is derived from an EMBL/GenBank/DDBJ whole genome shotgun (WGS) entry which is preliminary data.</text>
</comment>
<reference evidence="2 3" key="1">
    <citation type="submission" date="2017-10" db="EMBL/GenBank/DDBJ databases">
        <title>Draft genome of Longibacter Salinarum.</title>
        <authorList>
            <person name="Goh K.M."/>
            <person name="Shamsir M.S."/>
            <person name="Lim S.W."/>
        </authorList>
    </citation>
    <scope>NUCLEOTIDE SEQUENCE [LARGE SCALE GENOMIC DNA]</scope>
    <source>
        <strain evidence="2 3">KCTC 52045</strain>
    </source>
</reference>
<sequence>MSSPSASATSRPPKHLWIVGGLSLLWNAFGALDYLMSQLQVDAYMSQFTPDQLEYFYGFPAWADAAWAFGVWGAVAGSVGLLLRKAWAQWAFAVSILGLVGSSTYSMLLTDGIAVMGGTGPLIFSLVIWLVTIGLFFYARSMTQRGVLA</sequence>
<dbReference type="EMBL" id="PDEQ01000007">
    <property type="protein sequence ID" value="PEN12512.1"/>
    <property type="molecule type" value="Genomic_DNA"/>
</dbReference>
<dbReference type="Proteomes" id="UP000220102">
    <property type="component" value="Unassembled WGS sequence"/>
</dbReference>
<name>A0A2A8CUZ5_9BACT</name>
<feature type="transmembrane region" description="Helical" evidence="1">
    <location>
        <begin position="56"/>
        <end position="83"/>
    </location>
</feature>
<organism evidence="2 3">
    <name type="scientific">Longibacter salinarum</name>
    <dbReference type="NCBI Taxonomy" id="1850348"/>
    <lineage>
        <taxon>Bacteria</taxon>
        <taxon>Pseudomonadati</taxon>
        <taxon>Rhodothermota</taxon>
        <taxon>Rhodothermia</taxon>
        <taxon>Rhodothermales</taxon>
        <taxon>Salisaetaceae</taxon>
        <taxon>Longibacter</taxon>
    </lineage>
</organism>
<feature type="transmembrane region" description="Helical" evidence="1">
    <location>
        <begin position="16"/>
        <end position="36"/>
    </location>
</feature>